<organism evidence="2 3">
    <name type="scientific">Streptomyces katrae</name>
    <dbReference type="NCBI Taxonomy" id="68223"/>
    <lineage>
        <taxon>Bacteria</taxon>
        <taxon>Bacillati</taxon>
        <taxon>Actinomycetota</taxon>
        <taxon>Actinomycetes</taxon>
        <taxon>Kitasatosporales</taxon>
        <taxon>Streptomycetaceae</taxon>
        <taxon>Streptomyces</taxon>
    </lineage>
</organism>
<comment type="caution">
    <text evidence="2">The sequence shown here is derived from an EMBL/GenBank/DDBJ whole genome shotgun (WGS) entry which is preliminary data.</text>
</comment>
<feature type="signal peptide" evidence="1">
    <location>
        <begin position="1"/>
        <end position="28"/>
    </location>
</feature>
<feature type="chain" id="PRO_5046705341" description="Secreted protein" evidence="1">
    <location>
        <begin position="29"/>
        <end position="80"/>
    </location>
</feature>
<evidence type="ECO:0000313" key="2">
    <source>
        <dbReference type="EMBL" id="MDK9496078.1"/>
    </source>
</evidence>
<evidence type="ECO:0008006" key="4">
    <source>
        <dbReference type="Google" id="ProtNLM"/>
    </source>
</evidence>
<keyword evidence="3" id="KW-1185">Reference proteome</keyword>
<name>A0ABT7GRI1_9ACTN</name>
<gene>
    <name evidence="2" type="ORF">QEZ40_000417</name>
</gene>
<evidence type="ECO:0000313" key="3">
    <source>
        <dbReference type="Proteomes" id="UP001223390"/>
    </source>
</evidence>
<dbReference type="RefSeq" id="WP_125813043.1">
    <property type="nucleotide sequence ID" value="NZ_JASITI010000010.1"/>
</dbReference>
<protein>
    <recommendedName>
        <fullName evidence="4">Secreted protein</fullName>
    </recommendedName>
</protein>
<dbReference type="EMBL" id="JASITI010000010">
    <property type="protein sequence ID" value="MDK9496078.1"/>
    <property type="molecule type" value="Genomic_DNA"/>
</dbReference>
<reference evidence="2 3" key="1">
    <citation type="submission" date="2023-05" db="EMBL/GenBank/DDBJ databases">
        <title>Sequencing and Assembly of Streptomyces sp. NP73.</title>
        <authorList>
            <person name="Konwar A.N."/>
            <person name="Saikia K."/>
            <person name="Thakur D."/>
        </authorList>
    </citation>
    <scope>NUCLEOTIDE SEQUENCE [LARGE SCALE GENOMIC DNA]</scope>
    <source>
        <strain evidence="2 3">NP73</strain>
    </source>
</reference>
<evidence type="ECO:0000256" key="1">
    <source>
        <dbReference type="SAM" id="SignalP"/>
    </source>
</evidence>
<keyword evidence="1" id="KW-0732">Signal</keyword>
<sequence>MYRRTAAALATAVTAGALALGAAGTAEAVPGPGFYARSNHASYTECVAAGRAGYNIWGPVFFCEPFGPTHPGVITLWVRY</sequence>
<accession>A0ABT7GRI1</accession>
<proteinExistence type="predicted"/>
<dbReference type="Proteomes" id="UP001223390">
    <property type="component" value="Unassembled WGS sequence"/>
</dbReference>